<dbReference type="Proteomes" id="UP000034491">
    <property type="component" value="Unassembled WGS sequence"/>
</dbReference>
<proteinExistence type="predicted"/>
<name>A0A0M2RAG5_9PROT</name>
<accession>A0A0M2RAG5</accession>
<keyword evidence="2" id="KW-1185">Reference proteome</keyword>
<organism evidence="1 2">
    <name type="scientific">Kiloniella litopenaei</name>
    <dbReference type="NCBI Taxonomy" id="1549748"/>
    <lineage>
        <taxon>Bacteria</taxon>
        <taxon>Pseudomonadati</taxon>
        <taxon>Pseudomonadota</taxon>
        <taxon>Alphaproteobacteria</taxon>
        <taxon>Rhodospirillales</taxon>
        <taxon>Kiloniellaceae</taxon>
        <taxon>Kiloniella</taxon>
    </lineage>
</organism>
<dbReference type="STRING" id="1549748.WH95_06785"/>
<dbReference type="AlphaFoldDB" id="A0A0M2RAG5"/>
<evidence type="ECO:0000313" key="1">
    <source>
        <dbReference type="EMBL" id="KKJ77409.1"/>
    </source>
</evidence>
<protein>
    <submittedName>
        <fullName evidence="1">Uncharacterized protein</fullName>
    </submittedName>
</protein>
<comment type="caution">
    <text evidence="1">The sequence shown here is derived from an EMBL/GenBank/DDBJ whole genome shotgun (WGS) entry which is preliminary data.</text>
</comment>
<sequence length="69" mass="7844">MRINSFGKVCHLELPQQGILYLEENYQSYNPTSHTLTLVLISNAFKSNFCLARRSAILFLAPKSQADIK</sequence>
<dbReference type="EMBL" id="LANI01000004">
    <property type="protein sequence ID" value="KKJ77409.1"/>
    <property type="molecule type" value="Genomic_DNA"/>
</dbReference>
<gene>
    <name evidence="1" type="ORF">WH95_06785</name>
</gene>
<reference evidence="1 2" key="1">
    <citation type="submission" date="2015-03" db="EMBL/GenBank/DDBJ databases">
        <title>Genome sequence of Kiloniella sp. P1-1, isolated from the gut microflora of Pacific white shrimp, Penaeus vannamei.</title>
        <authorList>
            <person name="Shao Z."/>
            <person name="Wang L."/>
            <person name="Li X."/>
        </authorList>
    </citation>
    <scope>NUCLEOTIDE SEQUENCE [LARGE SCALE GENOMIC DNA]</scope>
    <source>
        <strain evidence="1 2">P1-1</strain>
    </source>
</reference>
<evidence type="ECO:0000313" key="2">
    <source>
        <dbReference type="Proteomes" id="UP000034491"/>
    </source>
</evidence>